<dbReference type="HOGENOM" id="CLU_1623386_0_0_2"/>
<reference evidence="1 2" key="1">
    <citation type="journal article" date="2014" name="Appl. Environ. Microbiol.">
        <title>Comparative Genome Analysis of 'Candidatus Methanoplasma termitum' Indicates a New Mode of Energy Metabolism in the Seventh Order of Methanogens.</title>
        <authorList>
            <person name="Lang K."/>
            <person name="Schuldes J."/>
            <person name="Klingl A."/>
            <person name="Poehlein A."/>
            <person name="Daniel R."/>
            <person name="Brune A."/>
        </authorList>
    </citation>
    <scope>NUCLEOTIDE SEQUENCE [LARGE SCALE GENOMIC DNA]</scope>
    <source>
        <strain evidence="2">Mpt1</strain>
    </source>
</reference>
<dbReference type="Proteomes" id="UP000030787">
    <property type="component" value="Chromosome"/>
</dbReference>
<protein>
    <submittedName>
        <fullName evidence="1">Uncharacterized protein</fullName>
    </submittedName>
</protein>
<gene>
    <name evidence="1" type="ORF">Mpt1_c03250</name>
</gene>
<accession>A0A0A7LB46</accession>
<proteinExistence type="predicted"/>
<sequence>MIHHHGQQKASPNIGLRFERSLFDLMVDHGFFPVLEPKDWHQKLDEKRNGIQEPDLMFEYKGVQFWVDCIYGTNFKGNQLELYFKEECLSREKAYVELSGPLFIAVGVSGTPEEPDTFLFDYYVYSNIHNISRDQYGRVTTHFNGEFIEHKSVRHLRKRIFYE</sequence>
<dbReference type="AlphaFoldDB" id="A0A0A7LB46"/>
<keyword evidence="2" id="KW-1185">Reference proteome</keyword>
<evidence type="ECO:0000313" key="1">
    <source>
        <dbReference type="EMBL" id="AIZ56223.1"/>
    </source>
</evidence>
<dbReference type="KEGG" id="mear:Mpt1_c03250"/>
<organism evidence="1 2">
    <name type="scientific">Candidatus Methanoplasma termitum</name>
    <dbReference type="NCBI Taxonomy" id="1577791"/>
    <lineage>
        <taxon>Archaea</taxon>
        <taxon>Methanobacteriati</taxon>
        <taxon>Thermoplasmatota</taxon>
        <taxon>Thermoplasmata</taxon>
        <taxon>Methanomassiliicoccales</taxon>
        <taxon>Methanomassiliicoccaceae</taxon>
        <taxon>Candidatus Methanoplasma</taxon>
    </lineage>
</organism>
<dbReference type="EMBL" id="CP010070">
    <property type="protein sequence ID" value="AIZ56223.1"/>
    <property type="molecule type" value="Genomic_DNA"/>
</dbReference>
<name>A0A0A7LB46_9ARCH</name>
<evidence type="ECO:0000313" key="2">
    <source>
        <dbReference type="Proteomes" id="UP000030787"/>
    </source>
</evidence>